<dbReference type="FunFam" id="2.60.200.20:FF:000017">
    <property type="entry name" value="Nibrin"/>
    <property type="match status" value="1"/>
</dbReference>
<dbReference type="SUPFAM" id="SSF49879">
    <property type="entry name" value="SMAD/FHA domain"/>
    <property type="match status" value="1"/>
</dbReference>
<reference evidence="10 11" key="1">
    <citation type="journal article" date="2021" name="Genome Biol.">
        <title>AFLAP: assembly-free linkage analysis pipeline using k-mers from genome sequencing data.</title>
        <authorList>
            <person name="Fletcher K."/>
            <person name="Zhang L."/>
            <person name="Gil J."/>
            <person name="Han R."/>
            <person name="Cavanaugh K."/>
            <person name="Michelmore R."/>
        </authorList>
    </citation>
    <scope>NUCLEOTIDE SEQUENCE [LARGE SCALE GENOMIC DNA]</scope>
    <source>
        <strain evidence="10 11">SF5</strain>
    </source>
</reference>
<dbReference type="Proteomes" id="UP000294530">
    <property type="component" value="Unassembled WGS sequence"/>
</dbReference>
<evidence type="ECO:0000256" key="2">
    <source>
        <dbReference type="ARBA" id="ARBA00004286"/>
    </source>
</evidence>
<dbReference type="GO" id="GO:0005694">
    <property type="term" value="C:chromosome"/>
    <property type="evidence" value="ECO:0007669"/>
    <property type="project" value="UniProtKB-SubCell"/>
</dbReference>
<evidence type="ECO:0000256" key="4">
    <source>
        <dbReference type="ARBA" id="ARBA00022763"/>
    </source>
</evidence>
<evidence type="ECO:0000259" key="9">
    <source>
        <dbReference type="PROSITE" id="PS50006"/>
    </source>
</evidence>
<dbReference type="InterPro" id="IPR040227">
    <property type="entry name" value="Nibrin-rel"/>
</dbReference>
<dbReference type="GO" id="GO:0003684">
    <property type="term" value="F:damaged DNA binding"/>
    <property type="evidence" value="ECO:0007669"/>
    <property type="project" value="TreeGrafter"/>
</dbReference>
<dbReference type="PANTHER" id="PTHR12162">
    <property type="entry name" value="NIBRIN-RELATED"/>
    <property type="match status" value="1"/>
</dbReference>
<name>A0A976FDH9_BRELC</name>
<dbReference type="GO" id="GO:0030870">
    <property type="term" value="C:Mre11 complex"/>
    <property type="evidence" value="ECO:0007669"/>
    <property type="project" value="InterPro"/>
</dbReference>
<keyword evidence="11" id="KW-1185">Reference proteome</keyword>
<sequence>MWVLDAESSDGNLKTTFYLAAGEWSVGRKNCHFSFYADLSISRVHALIRVGALSSKQLEDPSTRPTLELVDKNSRFGSFVNQQQIIGTRSLQHGDEISFGAKTTVLRLRYQIFILVASRIRRANRAKLNDACQCLGMHIIAMESKNATHCIMDPGHVVATIKMLWALVYNQPVVCTPWIYAILNRSNLSEPLPRCEDFLPANSSAPSKESNYLPNPLRKTLFEGYGVVFFTPQLIQEIIAAMGGVVIAAYEDPREISDFLRQLALLAKHKRLLLVDSSQESGFSGIGGQNKQRSKATVDSPCFAENADQRAKFLLSIGGIFTSVQELAASVILVKPPSTSNSPSFSSSLASYADSQVQNIIAWHEGNHKGANVKSKQMKIVEDTVGTCKKSSEQITGPHNDTVKVHMSKDGKGNLCKTRIPDESQEVALVSRESELVMPIRKRNDELASSWKSSCDLQSRDVKLEADDIRKPIVVSCSLIVKRSEPDQSNKKDRSGLENFKRFKKGNGCGSGSSTTSLFPQRTIISIVDNAECKALQESLEVMEAQERIAEELFAMGEGRISTKLF</sequence>
<organism evidence="10 11">
    <name type="scientific">Bremia lactucae</name>
    <name type="common">Lettuce downy mildew</name>
    <dbReference type="NCBI Taxonomy" id="4779"/>
    <lineage>
        <taxon>Eukaryota</taxon>
        <taxon>Sar</taxon>
        <taxon>Stramenopiles</taxon>
        <taxon>Oomycota</taxon>
        <taxon>Peronosporomycetes</taxon>
        <taxon>Peronosporales</taxon>
        <taxon>Peronosporaceae</taxon>
        <taxon>Bremia</taxon>
    </lineage>
</organism>
<keyword evidence="6" id="KW-0539">Nucleus</keyword>
<dbReference type="CDD" id="cd22667">
    <property type="entry name" value="FHA_NBN"/>
    <property type="match status" value="1"/>
</dbReference>
<dbReference type="InterPro" id="IPR036420">
    <property type="entry name" value="BRCT_dom_sf"/>
</dbReference>
<dbReference type="AlphaFoldDB" id="A0A976FDH9"/>
<dbReference type="Gene3D" id="2.60.200.20">
    <property type="match status" value="1"/>
</dbReference>
<dbReference type="SMART" id="SM00240">
    <property type="entry name" value="FHA"/>
    <property type="match status" value="1"/>
</dbReference>
<dbReference type="PROSITE" id="PS50006">
    <property type="entry name" value="FHA_DOMAIN"/>
    <property type="match status" value="1"/>
</dbReference>
<evidence type="ECO:0000256" key="1">
    <source>
        <dbReference type="ARBA" id="ARBA00004123"/>
    </source>
</evidence>
<dbReference type="RefSeq" id="XP_067814339.1">
    <property type="nucleotide sequence ID" value="XM_067966897.1"/>
</dbReference>
<evidence type="ECO:0000256" key="3">
    <source>
        <dbReference type="ARBA" id="ARBA00022454"/>
    </source>
</evidence>
<dbReference type="SUPFAM" id="SSF52113">
    <property type="entry name" value="BRCT domain"/>
    <property type="match status" value="1"/>
</dbReference>
<dbReference type="InterPro" id="IPR008984">
    <property type="entry name" value="SMAD_FHA_dom_sf"/>
</dbReference>
<comment type="caution">
    <text evidence="10">The sequence shown here is derived from an EMBL/GenBank/DDBJ whole genome shotgun (WGS) entry which is preliminary data.</text>
</comment>
<dbReference type="InterPro" id="IPR000253">
    <property type="entry name" value="FHA_dom"/>
</dbReference>
<evidence type="ECO:0000256" key="7">
    <source>
        <dbReference type="ARBA" id="ARBA00023306"/>
    </source>
</evidence>
<evidence type="ECO:0000313" key="10">
    <source>
        <dbReference type="EMBL" id="TDH64840.1"/>
    </source>
</evidence>
<proteinExistence type="inferred from homology"/>
<accession>A0A976FDH9</accession>
<evidence type="ECO:0000256" key="6">
    <source>
        <dbReference type="ARBA" id="ARBA00023242"/>
    </source>
</evidence>
<dbReference type="GO" id="GO:0007095">
    <property type="term" value="P:mitotic G2 DNA damage checkpoint signaling"/>
    <property type="evidence" value="ECO:0007669"/>
    <property type="project" value="InterPro"/>
</dbReference>
<comment type="subcellular location">
    <subcellularLocation>
        <location evidence="2">Chromosome</location>
    </subcellularLocation>
    <subcellularLocation>
        <location evidence="1">Nucleus</location>
    </subcellularLocation>
</comment>
<gene>
    <name evidence="10" type="ORF">CCR75_008850</name>
</gene>
<dbReference type="GO" id="GO:0000724">
    <property type="term" value="P:double-strand break repair via homologous recombination"/>
    <property type="evidence" value="ECO:0007669"/>
    <property type="project" value="TreeGrafter"/>
</dbReference>
<keyword evidence="5" id="KW-0234">DNA repair</keyword>
<comment type="similarity">
    <text evidence="8">Belongs to the Nibrin family.</text>
</comment>
<feature type="domain" description="FHA" evidence="9">
    <location>
        <begin position="24"/>
        <end position="85"/>
    </location>
</feature>
<keyword evidence="4" id="KW-0227">DNA damage</keyword>
<dbReference type="Pfam" id="PF00498">
    <property type="entry name" value="FHA"/>
    <property type="match status" value="1"/>
</dbReference>
<keyword evidence="7" id="KW-0131">Cell cycle</keyword>
<evidence type="ECO:0000256" key="5">
    <source>
        <dbReference type="ARBA" id="ARBA00023204"/>
    </source>
</evidence>
<evidence type="ECO:0000313" key="11">
    <source>
        <dbReference type="Proteomes" id="UP000294530"/>
    </source>
</evidence>
<dbReference type="KEGG" id="blac:94352568"/>
<protein>
    <recommendedName>
        <fullName evidence="9">FHA domain-containing protein</fullName>
    </recommendedName>
</protein>
<dbReference type="Gene3D" id="3.40.50.10190">
    <property type="entry name" value="BRCT domain"/>
    <property type="match status" value="1"/>
</dbReference>
<dbReference type="GeneID" id="94352568"/>
<keyword evidence="3" id="KW-0158">Chromosome</keyword>
<evidence type="ECO:0000256" key="8">
    <source>
        <dbReference type="ARBA" id="ARBA00044757"/>
    </source>
</evidence>
<dbReference type="EMBL" id="SHOA02000220">
    <property type="protein sequence ID" value="TDH64840.1"/>
    <property type="molecule type" value="Genomic_DNA"/>
</dbReference>
<dbReference type="PANTHER" id="PTHR12162:SF0">
    <property type="entry name" value="NIBRIN"/>
    <property type="match status" value="1"/>
</dbReference>
<dbReference type="OrthoDB" id="552194at2759"/>